<dbReference type="Pfam" id="PF13738">
    <property type="entry name" value="Pyr_redox_3"/>
    <property type="match status" value="1"/>
</dbReference>
<dbReference type="PANTHER" id="PTHR43539:SF78">
    <property type="entry name" value="FLAVIN-CONTAINING MONOOXYGENASE"/>
    <property type="match status" value="1"/>
</dbReference>
<sequence length="382" mass="41162">MPTSPETTAQPGPSGRGPRHAPVVVIGGGQAGLAVGYHLRRAGLAPEEEVVVLDDAPSPGGAWPHMWDSLRLFSPAEHSSLPGWRMPATRDGFPRAEHVVDYLTRYEERYGLGVRRPVRVTAVHRGAPDAPRYRLETTEGPWTAEAVVSTTGTWRRPFWPRYSGQETFRGHQLHAADYREPSALAGRHVVVVGGGNSAAQLLAEVSTVASTTWVTPRPPRFLPDEVDGRALFEIATRRAVALARGETDDGGVGGLGDVVVVPSVMEARSRGVLQARPLPGEITREGLRWPDGHEEQADVVLWCTGFRPDLGHLAPLRLTRHDGVPRTTGTEVVGEPGLHLLGYGDWTGPASATLVGVGRPAKDAARAVVEHLRGGQPKRPEM</sequence>
<feature type="compositionally biased region" description="Polar residues" evidence="2">
    <location>
        <begin position="1"/>
        <end position="11"/>
    </location>
</feature>
<dbReference type="InterPro" id="IPR036188">
    <property type="entry name" value="FAD/NAD-bd_sf"/>
</dbReference>
<dbReference type="Proteomes" id="UP000664209">
    <property type="component" value="Unassembled WGS sequence"/>
</dbReference>
<dbReference type="InterPro" id="IPR050982">
    <property type="entry name" value="Auxin_biosynth/cation_transpt"/>
</dbReference>
<evidence type="ECO:0000313" key="4">
    <source>
        <dbReference type="Proteomes" id="UP000664209"/>
    </source>
</evidence>
<dbReference type="AlphaFoldDB" id="A0A939LR45"/>
<dbReference type="GO" id="GO:0004497">
    <property type="term" value="F:monooxygenase activity"/>
    <property type="evidence" value="ECO:0007669"/>
    <property type="project" value="TreeGrafter"/>
</dbReference>
<dbReference type="PANTHER" id="PTHR43539">
    <property type="entry name" value="FLAVIN-BINDING MONOOXYGENASE-LIKE PROTEIN (AFU_ORTHOLOGUE AFUA_4G09220)"/>
    <property type="match status" value="1"/>
</dbReference>
<dbReference type="PRINTS" id="PR00469">
    <property type="entry name" value="PNDRDTASEII"/>
</dbReference>
<accession>A0A939LR45</accession>
<feature type="region of interest" description="Disordered" evidence="2">
    <location>
        <begin position="1"/>
        <end position="21"/>
    </location>
</feature>
<dbReference type="SUPFAM" id="SSF51905">
    <property type="entry name" value="FAD/NAD(P)-binding domain"/>
    <property type="match status" value="2"/>
</dbReference>
<gene>
    <name evidence="3" type="ORF">J4G33_14175</name>
</gene>
<keyword evidence="1" id="KW-0560">Oxidoreductase</keyword>
<organism evidence="3 4">
    <name type="scientific">Actinotalea soli</name>
    <dbReference type="NCBI Taxonomy" id="2819234"/>
    <lineage>
        <taxon>Bacteria</taxon>
        <taxon>Bacillati</taxon>
        <taxon>Actinomycetota</taxon>
        <taxon>Actinomycetes</taxon>
        <taxon>Micrococcales</taxon>
        <taxon>Cellulomonadaceae</taxon>
        <taxon>Actinotalea</taxon>
    </lineage>
</organism>
<proteinExistence type="predicted"/>
<dbReference type="NCBIfam" id="NF040505">
    <property type="entry name" value="ArsO_flavin_mono"/>
    <property type="match status" value="1"/>
</dbReference>
<name>A0A939LR45_9CELL</name>
<reference evidence="3" key="1">
    <citation type="submission" date="2021-03" db="EMBL/GenBank/DDBJ databases">
        <title>Actinotalea soli sp. nov., isolated from soil.</title>
        <authorList>
            <person name="Ping W."/>
            <person name="Zhang J."/>
        </authorList>
    </citation>
    <scope>NUCLEOTIDE SEQUENCE</scope>
    <source>
        <strain evidence="3">BY-33</strain>
    </source>
</reference>
<evidence type="ECO:0000256" key="1">
    <source>
        <dbReference type="ARBA" id="ARBA00023002"/>
    </source>
</evidence>
<dbReference type="RefSeq" id="WP_208056647.1">
    <property type="nucleotide sequence ID" value="NZ_JAGEMK010000009.1"/>
</dbReference>
<comment type="caution">
    <text evidence="3">The sequence shown here is derived from an EMBL/GenBank/DDBJ whole genome shotgun (WGS) entry which is preliminary data.</text>
</comment>
<dbReference type="GO" id="GO:0050660">
    <property type="term" value="F:flavin adenine dinucleotide binding"/>
    <property type="evidence" value="ECO:0007669"/>
    <property type="project" value="TreeGrafter"/>
</dbReference>
<evidence type="ECO:0000313" key="3">
    <source>
        <dbReference type="EMBL" id="MBO1752956.1"/>
    </source>
</evidence>
<keyword evidence="4" id="KW-1185">Reference proteome</keyword>
<dbReference type="PRINTS" id="PR00368">
    <property type="entry name" value="FADPNR"/>
</dbReference>
<dbReference type="Gene3D" id="3.50.50.60">
    <property type="entry name" value="FAD/NAD(P)-binding domain"/>
    <property type="match status" value="1"/>
</dbReference>
<evidence type="ECO:0000256" key="2">
    <source>
        <dbReference type="SAM" id="MobiDB-lite"/>
    </source>
</evidence>
<dbReference type="EMBL" id="JAGEMK010000009">
    <property type="protein sequence ID" value="MBO1752956.1"/>
    <property type="molecule type" value="Genomic_DNA"/>
</dbReference>
<protein>
    <submittedName>
        <fullName evidence="3">NAD(P)/FAD-dependent oxidoreductase</fullName>
    </submittedName>
</protein>